<keyword evidence="5 8" id="KW-1133">Transmembrane helix</keyword>
<keyword evidence="2" id="KW-1003">Cell membrane</keyword>
<dbReference type="GO" id="GO:0005886">
    <property type="term" value="C:plasma membrane"/>
    <property type="evidence" value="ECO:0007669"/>
    <property type="project" value="UniProtKB-SubCell"/>
</dbReference>
<evidence type="ECO:0000256" key="3">
    <source>
        <dbReference type="ARBA" id="ARBA00022679"/>
    </source>
</evidence>
<dbReference type="InterPro" id="IPR004563">
    <property type="entry name" value="Apolipo_AcylTrfase"/>
</dbReference>
<protein>
    <recommendedName>
        <fullName evidence="9">CN hydrolase domain-containing protein</fullName>
    </recommendedName>
</protein>
<evidence type="ECO:0000256" key="8">
    <source>
        <dbReference type="SAM" id="Phobius"/>
    </source>
</evidence>
<dbReference type="InterPro" id="IPR036526">
    <property type="entry name" value="C-N_Hydrolase_sf"/>
</dbReference>
<keyword evidence="6 8" id="KW-0472">Membrane</keyword>
<proteinExistence type="inferred from homology"/>
<name>A0A381QMZ0_9ZZZZ</name>
<dbReference type="GO" id="GO:0042158">
    <property type="term" value="P:lipoprotein biosynthetic process"/>
    <property type="evidence" value="ECO:0007669"/>
    <property type="project" value="InterPro"/>
</dbReference>
<dbReference type="PANTHER" id="PTHR38686">
    <property type="entry name" value="APOLIPOPROTEIN N-ACYLTRANSFERASE"/>
    <property type="match status" value="1"/>
</dbReference>
<dbReference type="GO" id="GO:0016410">
    <property type="term" value="F:N-acyltransferase activity"/>
    <property type="evidence" value="ECO:0007669"/>
    <property type="project" value="InterPro"/>
</dbReference>
<sequence length="502" mass="56578">MSLIFHLPSWQLAILSGILIGLAYPPLHLGFLAWIGFVPLISIFLNESSSSVGKYSFLSAITANFISLHWIGLNSGAGFIPVFASLIGAILYLALFWTILGFLLSKIHSWTGNGLLVFPFLWVSMEWLRSFGPLGFPWINLALTQTSYLPLIQMADYGGSYGISFWIIFLNVIVFLIVTSSVKNRKMWILPFGLILSLWIIGSIRISLISNQTEELNFDVAVVQPNIDPNQKWERNHRQETFAVMHDLLNEATQLQPDLVLWPEVAVPSNLRLSLSDRRPIQNRVAASGIPLLAGTVDHTINQNGEKEYYNGSIMMYPDGNIQMYHKVHLVPFAEYIPFSRYFPILKKLNFGQGNFSQGEEYTVFKVDSIQFSNIICYESSLPDMIREFIKRGAQFLSIQANDGWLGNSSGPYQHFELAKLRAVENRISVVRSANTGISGIILPTGRVMEKISIGERKVIHGDISFWNGTSFYTAFGDIFAMLCTIVICIVLGIGWFRHYLK</sequence>
<feature type="transmembrane region" description="Helical" evidence="8">
    <location>
        <begin position="187"/>
        <end position="208"/>
    </location>
</feature>
<dbReference type="PROSITE" id="PS50263">
    <property type="entry name" value="CN_HYDROLASE"/>
    <property type="match status" value="1"/>
</dbReference>
<evidence type="ECO:0000256" key="6">
    <source>
        <dbReference type="ARBA" id="ARBA00023136"/>
    </source>
</evidence>
<evidence type="ECO:0000256" key="4">
    <source>
        <dbReference type="ARBA" id="ARBA00022692"/>
    </source>
</evidence>
<evidence type="ECO:0000259" key="9">
    <source>
        <dbReference type="PROSITE" id="PS50263"/>
    </source>
</evidence>
<feature type="transmembrane region" description="Helical" evidence="8">
    <location>
        <begin position="12"/>
        <end position="43"/>
    </location>
</feature>
<feature type="transmembrane region" description="Helical" evidence="8">
    <location>
        <begin position="159"/>
        <end position="178"/>
    </location>
</feature>
<comment type="subcellular location">
    <subcellularLocation>
        <location evidence="1">Cell membrane</location>
        <topology evidence="1">Multi-pass membrane protein</topology>
    </subcellularLocation>
</comment>
<accession>A0A381QMZ0</accession>
<dbReference type="EMBL" id="UINC01001426">
    <property type="protein sequence ID" value="SUZ80400.1"/>
    <property type="molecule type" value="Genomic_DNA"/>
</dbReference>
<dbReference type="SUPFAM" id="SSF56317">
    <property type="entry name" value="Carbon-nitrogen hydrolase"/>
    <property type="match status" value="1"/>
</dbReference>
<keyword evidence="7" id="KW-0012">Acyltransferase</keyword>
<dbReference type="PANTHER" id="PTHR38686:SF1">
    <property type="entry name" value="APOLIPOPROTEIN N-ACYLTRANSFERASE"/>
    <property type="match status" value="1"/>
</dbReference>
<feature type="domain" description="CN hydrolase" evidence="9">
    <location>
        <begin position="223"/>
        <end position="466"/>
    </location>
</feature>
<evidence type="ECO:0000313" key="10">
    <source>
        <dbReference type="EMBL" id="SUZ80400.1"/>
    </source>
</evidence>
<dbReference type="Gene3D" id="3.60.110.10">
    <property type="entry name" value="Carbon-nitrogen hydrolase"/>
    <property type="match status" value="1"/>
</dbReference>
<dbReference type="Pfam" id="PF00795">
    <property type="entry name" value="CN_hydrolase"/>
    <property type="match status" value="1"/>
</dbReference>
<evidence type="ECO:0000256" key="2">
    <source>
        <dbReference type="ARBA" id="ARBA00022475"/>
    </source>
</evidence>
<feature type="transmembrane region" description="Helical" evidence="8">
    <location>
        <begin position="55"/>
        <end position="73"/>
    </location>
</feature>
<keyword evidence="3" id="KW-0808">Transferase</keyword>
<keyword evidence="4 8" id="KW-0812">Transmembrane</keyword>
<dbReference type="InterPro" id="IPR045378">
    <property type="entry name" value="LNT_N"/>
</dbReference>
<evidence type="ECO:0000256" key="5">
    <source>
        <dbReference type="ARBA" id="ARBA00022989"/>
    </source>
</evidence>
<organism evidence="10">
    <name type="scientific">marine metagenome</name>
    <dbReference type="NCBI Taxonomy" id="408172"/>
    <lineage>
        <taxon>unclassified sequences</taxon>
        <taxon>metagenomes</taxon>
        <taxon>ecological metagenomes</taxon>
    </lineage>
</organism>
<dbReference type="InterPro" id="IPR003010">
    <property type="entry name" value="C-N_Hydrolase"/>
</dbReference>
<dbReference type="HAMAP" id="MF_01148">
    <property type="entry name" value="Lnt"/>
    <property type="match status" value="1"/>
</dbReference>
<dbReference type="Pfam" id="PF20154">
    <property type="entry name" value="LNT_N"/>
    <property type="match status" value="1"/>
</dbReference>
<feature type="transmembrane region" description="Helical" evidence="8">
    <location>
        <begin position="116"/>
        <end position="139"/>
    </location>
</feature>
<gene>
    <name evidence="10" type="ORF">METZ01_LOCUS33254</name>
</gene>
<dbReference type="CDD" id="cd07571">
    <property type="entry name" value="ALP_N-acyl_transferase"/>
    <property type="match status" value="1"/>
</dbReference>
<feature type="transmembrane region" description="Helical" evidence="8">
    <location>
        <begin position="479"/>
        <end position="497"/>
    </location>
</feature>
<feature type="transmembrane region" description="Helical" evidence="8">
    <location>
        <begin position="79"/>
        <end position="104"/>
    </location>
</feature>
<evidence type="ECO:0000256" key="1">
    <source>
        <dbReference type="ARBA" id="ARBA00004651"/>
    </source>
</evidence>
<evidence type="ECO:0000256" key="7">
    <source>
        <dbReference type="ARBA" id="ARBA00023315"/>
    </source>
</evidence>
<reference evidence="10" key="1">
    <citation type="submission" date="2018-05" db="EMBL/GenBank/DDBJ databases">
        <authorList>
            <person name="Lanie J.A."/>
            <person name="Ng W.-L."/>
            <person name="Kazmierczak K.M."/>
            <person name="Andrzejewski T.M."/>
            <person name="Davidsen T.M."/>
            <person name="Wayne K.J."/>
            <person name="Tettelin H."/>
            <person name="Glass J.I."/>
            <person name="Rusch D."/>
            <person name="Podicherti R."/>
            <person name="Tsui H.-C.T."/>
            <person name="Winkler M.E."/>
        </authorList>
    </citation>
    <scope>NUCLEOTIDE SEQUENCE</scope>
</reference>
<dbReference type="AlphaFoldDB" id="A0A381QMZ0"/>
<dbReference type="NCBIfam" id="TIGR00546">
    <property type="entry name" value="lnt"/>
    <property type="match status" value="1"/>
</dbReference>